<evidence type="ECO:0000256" key="6">
    <source>
        <dbReference type="HAMAP-Rule" id="MF_00073"/>
    </source>
</evidence>
<evidence type="ECO:0000256" key="4">
    <source>
        <dbReference type="ARBA" id="ARBA00023015"/>
    </source>
</evidence>
<keyword evidence="5 6" id="KW-0804">Transcription</keyword>
<dbReference type="HAMAP" id="MF_00073">
    <property type="entry name" value="NusB"/>
    <property type="match status" value="1"/>
</dbReference>
<dbReference type="OrthoDB" id="9811381at2"/>
<keyword evidence="9" id="KW-1185">Reference proteome</keyword>
<dbReference type="KEGG" id="fsa:C5Q98_03545"/>
<name>A0A2S0KMU9_9FIRM</name>
<dbReference type="Gene3D" id="1.10.940.10">
    <property type="entry name" value="NusB-like"/>
    <property type="match status" value="1"/>
</dbReference>
<evidence type="ECO:0000313" key="9">
    <source>
        <dbReference type="Proteomes" id="UP000237947"/>
    </source>
</evidence>
<dbReference type="AlphaFoldDB" id="A0A2S0KMU9"/>
<comment type="function">
    <text evidence="6">Involved in transcription antitermination. Required for transcription of ribosomal RNA (rRNA) genes. Binds specifically to the boxA antiterminator sequence of the ribosomal RNA (rrn) operons.</text>
</comment>
<dbReference type="InterPro" id="IPR035926">
    <property type="entry name" value="NusB-like_sf"/>
</dbReference>
<evidence type="ECO:0000256" key="2">
    <source>
        <dbReference type="ARBA" id="ARBA00022814"/>
    </source>
</evidence>
<reference evidence="9" key="1">
    <citation type="submission" date="2018-02" db="EMBL/GenBank/DDBJ databases">
        <authorList>
            <person name="Holder M.E."/>
            <person name="Ajami N.J."/>
            <person name="Petrosino J.F."/>
        </authorList>
    </citation>
    <scope>NUCLEOTIDE SEQUENCE [LARGE SCALE GENOMIC DNA]</scope>
    <source>
        <strain evidence="9">CCUG 47711</strain>
    </source>
</reference>
<evidence type="ECO:0000313" key="8">
    <source>
        <dbReference type="EMBL" id="AVM42356.1"/>
    </source>
</evidence>
<evidence type="ECO:0000256" key="3">
    <source>
        <dbReference type="ARBA" id="ARBA00022884"/>
    </source>
</evidence>
<dbReference type="GO" id="GO:0006353">
    <property type="term" value="P:DNA-templated transcription termination"/>
    <property type="evidence" value="ECO:0007669"/>
    <property type="project" value="UniProtKB-UniRule"/>
</dbReference>
<dbReference type="InterPro" id="IPR011605">
    <property type="entry name" value="NusB_fam"/>
</dbReference>
<dbReference type="SUPFAM" id="SSF48013">
    <property type="entry name" value="NusB-like"/>
    <property type="match status" value="1"/>
</dbReference>
<evidence type="ECO:0000256" key="1">
    <source>
        <dbReference type="ARBA" id="ARBA00005952"/>
    </source>
</evidence>
<dbReference type="PANTHER" id="PTHR11078">
    <property type="entry name" value="N UTILIZATION SUBSTANCE PROTEIN B-RELATED"/>
    <property type="match status" value="1"/>
</dbReference>
<feature type="domain" description="NusB/RsmB/TIM44" evidence="7">
    <location>
        <begin position="49"/>
        <end position="177"/>
    </location>
</feature>
<accession>A0A2S0KMU9</accession>
<protein>
    <recommendedName>
        <fullName evidence="6">Transcription antitermination protein NusB</fullName>
    </recommendedName>
    <alternativeName>
        <fullName evidence="6">Antitermination factor NusB</fullName>
    </alternativeName>
</protein>
<proteinExistence type="inferred from homology"/>
<dbReference type="RefSeq" id="WP_106012339.1">
    <property type="nucleotide sequence ID" value="NZ_CP027226.1"/>
</dbReference>
<dbReference type="NCBIfam" id="TIGR01951">
    <property type="entry name" value="nusB"/>
    <property type="match status" value="1"/>
</dbReference>
<dbReference type="Pfam" id="PF01029">
    <property type="entry name" value="NusB"/>
    <property type="match status" value="1"/>
</dbReference>
<evidence type="ECO:0000256" key="5">
    <source>
        <dbReference type="ARBA" id="ARBA00023163"/>
    </source>
</evidence>
<keyword evidence="2 6" id="KW-0889">Transcription antitermination</keyword>
<keyword evidence="4 6" id="KW-0805">Transcription regulation</keyword>
<dbReference type="GO" id="GO:0003723">
    <property type="term" value="F:RNA binding"/>
    <property type="evidence" value="ECO:0007669"/>
    <property type="project" value="UniProtKB-UniRule"/>
</dbReference>
<gene>
    <name evidence="6 8" type="primary">nusB</name>
    <name evidence="8" type="ORF">C5Q98_03545</name>
</gene>
<evidence type="ECO:0000259" key="7">
    <source>
        <dbReference type="Pfam" id="PF01029"/>
    </source>
</evidence>
<comment type="similarity">
    <text evidence="1 6">Belongs to the NusB family.</text>
</comment>
<dbReference type="Proteomes" id="UP000237947">
    <property type="component" value="Chromosome"/>
</dbReference>
<dbReference type="InterPro" id="IPR006027">
    <property type="entry name" value="NusB_RsmB_TIM44"/>
</dbReference>
<dbReference type="EMBL" id="CP027226">
    <property type="protein sequence ID" value="AVM42356.1"/>
    <property type="molecule type" value="Genomic_DNA"/>
</dbReference>
<dbReference type="GO" id="GO:0005829">
    <property type="term" value="C:cytosol"/>
    <property type="evidence" value="ECO:0007669"/>
    <property type="project" value="TreeGrafter"/>
</dbReference>
<keyword evidence="3 6" id="KW-0694">RNA-binding</keyword>
<dbReference type="PANTHER" id="PTHR11078:SF3">
    <property type="entry name" value="ANTITERMINATION NUSB DOMAIN-CONTAINING PROTEIN"/>
    <property type="match status" value="1"/>
</dbReference>
<dbReference type="GO" id="GO:0031564">
    <property type="term" value="P:transcription antitermination"/>
    <property type="evidence" value="ECO:0007669"/>
    <property type="project" value="UniProtKB-KW"/>
</dbReference>
<sequence length="182" mass="20998">MSRKAAREKAMQALYQLDSQSNDLDRQIENFIKVRIINDANTTTNELDAVQSVFDIDSSNEVALAKAKQAETDREDLETGIIVELNESNLKFFKDLVYNVWERKDELDEIYSKHLKKWTLERLPKLEKILLRIGTYEILFSDEVPDSVAINEVVELSHMYVDDKSYSYINAVLGKISDSKNS</sequence>
<organism evidence="8 9">
    <name type="scientific">Fastidiosipila sanguinis</name>
    <dbReference type="NCBI Taxonomy" id="236753"/>
    <lineage>
        <taxon>Bacteria</taxon>
        <taxon>Bacillati</taxon>
        <taxon>Bacillota</taxon>
        <taxon>Clostridia</taxon>
        <taxon>Eubacteriales</taxon>
        <taxon>Oscillospiraceae</taxon>
        <taxon>Fastidiosipila</taxon>
    </lineage>
</organism>